<comment type="caution">
    <text evidence="3">The sequence shown here is derived from an EMBL/GenBank/DDBJ whole genome shotgun (WGS) entry which is preliminary data.</text>
</comment>
<dbReference type="Pfam" id="PF15749">
    <property type="entry name" value="MRNIP"/>
    <property type="match status" value="1"/>
</dbReference>
<dbReference type="SUPFAM" id="SSF82919">
    <property type="entry name" value="Zn-finger domain of Sec23/24"/>
    <property type="match status" value="1"/>
</dbReference>
<dbReference type="InterPro" id="IPR036174">
    <property type="entry name" value="Znf_Sec23_Sec24_sf"/>
</dbReference>
<dbReference type="GO" id="GO:0005634">
    <property type="term" value="C:nucleus"/>
    <property type="evidence" value="ECO:0007669"/>
    <property type="project" value="TreeGrafter"/>
</dbReference>
<dbReference type="PANTHER" id="PTHR15863">
    <property type="entry name" value="MRN COMPLEX-INTERACTING PROTEIN"/>
    <property type="match status" value="1"/>
</dbReference>
<feature type="non-terminal residue" evidence="3">
    <location>
        <position position="1"/>
    </location>
</feature>
<dbReference type="GO" id="GO:0030127">
    <property type="term" value="C:COPII vesicle coat"/>
    <property type="evidence" value="ECO:0007669"/>
    <property type="project" value="InterPro"/>
</dbReference>
<dbReference type="PANTHER" id="PTHR15863:SF2">
    <property type="entry name" value="MRN COMPLEX-INTERACTING PROTEIN"/>
    <property type="match status" value="1"/>
</dbReference>
<dbReference type="GO" id="GO:0007095">
    <property type="term" value="P:mitotic G2 DNA damage checkpoint signaling"/>
    <property type="evidence" value="ECO:0007669"/>
    <property type="project" value="TreeGrafter"/>
</dbReference>
<dbReference type="GO" id="GO:0006886">
    <property type="term" value="P:intracellular protein transport"/>
    <property type="evidence" value="ECO:0007669"/>
    <property type="project" value="InterPro"/>
</dbReference>
<evidence type="ECO:0000259" key="2">
    <source>
        <dbReference type="Pfam" id="PF15749"/>
    </source>
</evidence>
<accession>A0A267E0K6</accession>
<dbReference type="GO" id="GO:0003682">
    <property type="term" value="F:chromatin binding"/>
    <property type="evidence" value="ECO:0007669"/>
    <property type="project" value="TreeGrafter"/>
</dbReference>
<name>A0A267E0K6_9PLAT</name>
<reference evidence="3 4" key="1">
    <citation type="submission" date="2017-06" db="EMBL/GenBank/DDBJ databases">
        <title>A platform for efficient transgenesis in Macrostomum lignano, a flatworm model organism for stem cell research.</title>
        <authorList>
            <person name="Berezikov E."/>
        </authorList>
    </citation>
    <scope>NUCLEOTIDE SEQUENCE [LARGE SCALE GENOMIC DNA]</scope>
    <source>
        <strain evidence="3">DV1</strain>
        <tissue evidence="3">Whole organism</tissue>
    </source>
</reference>
<dbReference type="OrthoDB" id="5960226at2759"/>
<dbReference type="STRING" id="282301.A0A267E0K6"/>
<sequence length="111" mass="12783">NFFHFQTMPEYQVLRCVQCSAFQVHQCKQAAAKRWQCSLCGLKQSYLRVYAQGVAKACREAAQSFNMRRGEAEQAAAQEEADYAHTDEAQSQQQQSEKPQQDSKIDWNVFL</sequence>
<feature type="region of interest" description="Disordered" evidence="1">
    <location>
        <begin position="69"/>
        <end position="111"/>
    </location>
</feature>
<evidence type="ECO:0000313" key="3">
    <source>
        <dbReference type="EMBL" id="PAA55070.1"/>
    </source>
</evidence>
<feature type="domain" description="MRN complex-interacting protein N-terminal" evidence="2">
    <location>
        <begin position="13"/>
        <end position="102"/>
    </location>
</feature>
<dbReference type="InterPro" id="IPR049472">
    <property type="entry name" value="MRNIP_N"/>
</dbReference>
<dbReference type="Proteomes" id="UP000215902">
    <property type="component" value="Unassembled WGS sequence"/>
</dbReference>
<evidence type="ECO:0000313" key="4">
    <source>
        <dbReference type="Proteomes" id="UP000215902"/>
    </source>
</evidence>
<protein>
    <recommendedName>
        <fullName evidence="2">MRN complex-interacting protein N-terminal domain-containing protein</fullName>
    </recommendedName>
</protein>
<keyword evidence="4" id="KW-1185">Reference proteome</keyword>
<organism evidence="3 4">
    <name type="scientific">Macrostomum lignano</name>
    <dbReference type="NCBI Taxonomy" id="282301"/>
    <lineage>
        <taxon>Eukaryota</taxon>
        <taxon>Metazoa</taxon>
        <taxon>Spiralia</taxon>
        <taxon>Lophotrochozoa</taxon>
        <taxon>Platyhelminthes</taxon>
        <taxon>Rhabditophora</taxon>
        <taxon>Macrostomorpha</taxon>
        <taxon>Macrostomida</taxon>
        <taxon>Macrostomidae</taxon>
        <taxon>Macrostomum</taxon>
    </lineage>
</organism>
<gene>
    <name evidence="3" type="ORF">BOX15_Mlig011324g2</name>
</gene>
<dbReference type="InterPro" id="IPR032739">
    <property type="entry name" value="MRNIP"/>
</dbReference>
<dbReference type="GO" id="GO:0006888">
    <property type="term" value="P:endoplasmic reticulum to Golgi vesicle-mediated transport"/>
    <property type="evidence" value="ECO:0007669"/>
    <property type="project" value="InterPro"/>
</dbReference>
<dbReference type="AlphaFoldDB" id="A0A267E0K6"/>
<proteinExistence type="predicted"/>
<dbReference type="EMBL" id="NIVC01002814">
    <property type="protein sequence ID" value="PAA55070.1"/>
    <property type="molecule type" value="Genomic_DNA"/>
</dbReference>
<dbReference type="GO" id="GO:0008270">
    <property type="term" value="F:zinc ion binding"/>
    <property type="evidence" value="ECO:0007669"/>
    <property type="project" value="InterPro"/>
</dbReference>
<evidence type="ECO:0000256" key="1">
    <source>
        <dbReference type="SAM" id="MobiDB-lite"/>
    </source>
</evidence>